<evidence type="ECO:0000256" key="1">
    <source>
        <dbReference type="SAM" id="SignalP"/>
    </source>
</evidence>
<dbReference type="PROSITE" id="PS51257">
    <property type="entry name" value="PROKAR_LIPOPROTEIN"/>
    <property type="match status" value="1"/>
</dbReference>
<gene>
    <name evidence="2" type="ORF">HOV93_09510</name>
</gene>
<evidence type="ECO:0008006" key="4">
    <source>
        <dbReference type="Google" id="ProtNLM"/>
    </source>
</evidence>
<accession>A0A7V8V354</accession>
<proteinExistence type="predicted"/>
<feature type="chain" id="PRO_5031364134" description="Carboxypeptidase regulatory-like domain-containing protein" evidence="1">
    <location>
        <begin position="22"/>
        <end position="140"/>
    </location>
</feature>
<reference evidence="2 3" key="1">
    <citation type="submission" date="2020-05" db="EMBL/GenBank/DDBJ databases">
        <title>Bremerella alba sp. nov., a novel planctomycete isolated from the surface of the macroalga Fucus spiralis.</title>
        <authorList>
            <person name="Godinho O."/>
            <person name="Botelho R."/>
            <person name="Albuquerque L."/>
            <person name="Wiegand S."/>
            <person name="Da Costa M.S."/>
            <person name="Lobo-Da-Cunha A."/>
            <person name="Jogler C."/>
            <person name="Lage O.M."/>
        </authorList>
    </citation>
    <scope>NUCLEOTIDE SEQUENCE [LARGE SCALE GENOMIC DNA]</scope>
    <source>
        <strain evidence="2 3">FF15</strain>
    </source>
</reference>
<comment type="caution">
    <text evidence="2">The sequence shown here is derived from an EMBL/GenBank/DDBJ whole genome shotgun (WGS) entry which is preliminary data.</text>
</comment>
<evidence type="ECO:0000313" key="3">
    <source>
        <dbReference type="Proteomes" id="UP000551616"/>
    </source>
</evidence>
<dbReference type="AlphaFoldDB" id="A0A7V8V354"/>
<dbReference type="Proteomes" id="UP000551616">
    <property type="component" value="Unassembled WGS sequence"/>
</dbReference>
<keyword evidence="3" id="KW-1185">Reference proteome</keyword>
<dbReference type="RefSeq" id="WP_207395280.1">
    <property type="nucleotide sequence ID" value="NZ_JABRWO010000002.1"/>
</dbReference>
<organism evidence="2 3">
    <name type="scientific">Bremerella alba</name>
    <dbReference type="NCBI Taxonomy" id="980252"/>
    <lineage>
        <taxon>Bacteria</taxon>
        <taxon>Pseudomonadati</taxon>
        <taxon>Planctomycetota</taxon>
        <taxon>Planctomycetia</taxon>
        <taxon>Pirellulales</taxon>
        <taxon>Pirellulaceae</taxon>
        <taxon>Bremerella</taxon>
    </lineage>
</organism>
<name>A0A7V8V354_9BACT</name>
<evidence type="ECO:0000313" key="2">
    <source>
        <dbReference type="EMBL" id="MBA2113799.1"/>
    </source>
</evidence>
<dbReference type="EMBL" id="JABRWO010000002">
    <property type="protein sequence ID" value="MBA2113799.1"/>
    <property type="molecule type" value="Genomic_DNA"/>
</dbReference>
<keyword evidence="1" id="KW-0732">Signal</keyword>
<protein>
    <recommendedName>
        <fullName evidence="4">Carboxypeptidase regulatory-like domain-containing protein</fullName>
    </recommendedName>
</protein>
<feature type="signal peptide" evidence="1">
    <location>
        <begin position="1"/>
        <end position="21"/>
    </location>
</feature>
<sequence length="140" mass="14570">MVTSVRTVAGLCLVVSGLAFCGCNTSDLEISKVSGTVTFDGQPVSDGVVCFMSDSGFGASAVLGEDGSYQLGSQHGQGIPNGTYKVTVMPVTEDVAESEARSYKAPKRSDIPTKYQDFATSQLEFAVGAGPQVFDIQMAP</sequence>